<dbReference type="EMBL" id="JAPTGG010000006">
    <property type="protein sequence ID" value="MCZ0865286.1"/>
    <property type="molecule type" value="Genomic_DNA"/>
</dbReference>
<feature type="domain" description="TonB-dependent receptor-like beta-barrel" evidence="13">
    <location>
        <begin position="287"/>
        <end position="672"/>
    </location>
</feature>
<keyword evidence="16" id="KW-1185">Reference proteome</keyword>
<dbReference type="PANTHER" id="PTHR32552:SF81">
    <property type="entry name" value="TONB-DEPENDENT OUTER MEMBRANE RECEPTOR"/>
    <property type="match status" value="1"/>
</dbReference>
<dbReference type="Pfam" id="PF07715">
    <property type="entry name" value="Plug"/>
    <property type="match status" value="1"/>
</dbReference>
<feature type="domain" description="TonB-dependent receptor plug" evidence="14">
    <location>
        <begin position="28"/>
        <end position="135"/>
    </location>
</feature>
<accession>A0A9J6RKQ7</accession>
<organism evidence="15 16">
    <name type="scientific">Dasania phycosphaerae</name>
    <dbReference type="NCBI Taxonomy" id="2950436"/>
    <lineage>
        <taxon>Bacteria</taxon>
        <taxon>Pseudomonadati</taxon>
        <taxon>Pseudomonadota</taxon>
        <taxon>Gammaproteobacteria</taxon>
        <taxon>Cellvibrionales</taxon>
        <taxon>Spongiibacteraceae</taxon>
        <taxon>Dasania</taxon>
    </lineage>
</organism>
<evidence type="ECO:0000256" key="2">
    <source>
        <dbReference type="ARBA" id="ARBA00022448"/>
    </source>
</evidence>
<keyword evidence="2 11" id="KW-0813">Transport</keyword>
<keyword evidence="10 11" id="KW-0998">Cell outer membrane</keyword>
<dbReference type="SUPFAM" id="SSF56935">
    <property type="entry name" value="Porins"/>
    <property type="match status" value="1"/>
</dbReference>
<reference evidence="15 16" key="1">
    <citation type="submission" date="2022-12" db="EMBL/GenBank/DDBJ databases">
        <title>Dasania phycosphaerae sp. nov., isolated from particulate material of the south coast of Korea.</title>
        <authorList>
            <person name="Jiang Y."/>
        </authorList>
    </citation>
    <scope>NUCLEOTIDE SEQUENCE [LARGE SCALE GENOMIC DNA]</scope>
    <source>
        <strain evidence="15 16">GY-19</strain>
    </source>
</reference>
<dbReference type="AlphaFoldDB" id="A0A9J6RKQ7"/>
<evidence type="ECO:0000256" key="9">
    <source>
        <dbReference type="ARBA" id="ARBA00023136"/>
    </source>
</evidence>
<evidence type="ECO:0000256" key="3">
    <source>
        <dbReference type="ARBA" id="ARBA00022452"/>
    </source>
</evidence>
<dbReference type="Gene3D" id="2.40.170.20">
    <property type="entry name" value="TonB-dependent receptor, beta-barrel domain"/>
    <property type="match status" value="1"/>
</dbReference>
<dbReference type="Pfam" id="PF00593">
    <property type="entry name" value="TonB_dep_Rec_b-barrel"/>
    <property type="match status" value="1"/>
</dbReference>
<dbReference type="InterPro" id="IPR012910">
    <property type="entry name" value="Plug_dom"/>
</dbReference>
<name>A0A9J6RKQ7_9GAMM</name>
<keyword evidence="5 11" id="KW-0812">Transmembrane</keyword>
<evidence type="ECO:0000256" key="1">
    <source>
        <dbReference type="ARBA" id="ARBA00004571"/>
    </source>
</evidence>
<comment type="caution">
    <text evidence="15">The sequence shown here is derived from an EMBL/GenBank/DDBJ whole genome shotgun (WGS) entry which is preliminary data.</text>
</comment>
<keyword evidence="9 11" id="KW-0472">Membrane</keyword>
<comment type="similarity">
    <text evidence="11 12">Belongs to the TonB-dependent receptor family.</text>
</comment>
<evidence type="ECO:0000313" key="15">
    <source>
        <dbReference type="EMBL" id="MCZ0865286.1"/>
    </source>
</evidence>
<dbReference type="GO" id="GO:0009279">
    <property type="term" value="C:cell outer membrane"/>
    <property type="evidence" value="ECO:0007669"/>
    <property type="project" value="UniProtKB-SubCell"/>
</dbReference>
<proteinExistence type="inferred from homology"/>
<protein>
    <submittedName>
        <fullName evidence="15">TonB-dependent receptor</fullName>
    </submittedName>
</protein>
<evidence type="ECO:0000256" key="10">
    <source>
        <dbReference type="ARBA" id="ARBA00023237"/>
    </source>
</evidence>
<gene>
    <name evidence="15" type="ORF">O0V09_08750</name>
</gene>
<evidence type="ECO:0000313" key="16">
    <source>
        <dbReference type="Proteomes" id="UP001069090"/>
    </source>
</evidence>
<evidence type="ECO:0000256" key="12">
    <source>
        <dbReference type="RuleBase" id="RU003357"/>
    </source>
</evidence>
<dbReference type="PROSITE" id="PS52016">
    <property type="entry name" value="TONB_DEPENDENT_REC_3"/>
    <property type="match status" value="1"/>
</dbReference>
<dbReference type="InterPro" id="IPR036942">
    <property type="entry name" value="Beta-barrel_TonB_sf"/>
</dbReference>
<dbReference type="RefSeq" id="WP_258331433.1">
    <property type="nucleotide sequence ID" value="NZ_JAPTGG010000006.1"/>
</dbReference>
<dbReference type="InterPro" id="IPR000531">
    <property type="entry name" value="Beta-barrel_TonB"/>
</dbReference>
<evidence type="ECO:0000256" key="7">
    <source>
        <dbReference type="ARBA" id="ARBA00023065"/>
    </source>
</evidence>
<keyword evidence="15" id="KW-0675">Receptor</keyword>
<keyword evidence="8 12" id="KW-0798">TonB box</keyword>
<dbReference type="GO" id="GO:0006826">
    <property type="term" value="P:iron ion transport"/>
    <property type="evidence" value="ECO:0007669"/>
    <property type="project" value="UniProtKB-KW"/>
</dbReference>
<evidence type="ECO:0000259" key="14">
    <source>
        <dbReference type="Pfam" id="PF07715"/>
    </source>
</evidence>
<evidence type="ECO:0000256" key="11">
    <source>
        <dbReference type="PROSITE-ProRule" id="PRU01360"/>
    </source>
</evidence>
<evidence type="ECO:0000256" key="5">
    <source>
        <dbReference type="ARBA" id="ARBA00022692"/>
    </source>
</evidence>
<keyword evidence="7" id="KW-0406">Ion transport</keyword>
<evidence type="ECO:0000259" key="13">
    <source>
        <dbReference type="Pfam" id="PF00593"/>
    </source>
</evidence>
<sequence length="796" mass="87889">MATSLTPSAFAQELEEVMVTATKRSESVQDVPLAITAFSGNFTKDVNMDDVKDLVSFTPGVTGNSQDSFIDAISIRGIRTQDFGIGGDPSAAFFKNDLYEGRNGSAVTSLFDMERSEILRGPQGFLFGRNSIGGAFSVHTQKAQIGGTDGYVDVDLAENDRRTIEGAQNIPVNDNFAMRVAAYYSHEDGVIENKYDGNSLSQSMPNPVSEFYNYNGDDMIEHEKAALRFSTTYEKDQLMVQTFVEYEERNQSGSVYRAVQEGDAWDALTAAIPQLQPLKGGEFALDSDIGQGDDDDAEILTLGLKIEYDFDFATLTSNTGYKDHDYFYTEDYDGTPLYLSNYGQDQTGDYFQQELRLTSNTDGALSWYAGASYYKEEIETEFILNSSEDHMCQYYGAYYAEYYGYSQTTFTGCADLYAYYGSPFTPSANGLLEERGTITGEYEGWSVYANLGYQINEQWEAEVGIRHTYDEKTFGINVPTPESELGNYWAYGFSTDGTVTGPTEEWTDTQTRVIVRYRPTDEAMLYASFTEGYKAGGYASFGIAGPDGTPAGYGLGVDKNGNPINDVDIKQGEGYGGILFDPEVVDSYEIGYKDTLFDGRADVSLTAFYYEYTDLQVVTATDQGAATVKNVGESESFGLEGTVTAPINDNFSIYLALSYLDSEATKLQSICGLADVNGCEKSPLFWAPEYSGAVVINHRLPVDGGELKGSLEVFGESSRGGGWEGLKETEIDTQFEAAFRYGFFSDNGWNVGMYVENLTDEEGWDGQNNNGGILPAHFFGQKRPRTFGVNFGYEWE</sequence>
<comment type="subcellular location">
    <subcellularLocation>
        <location evidence="1 11">Cell outer membrane</location>
        <topology evidence="1 11">Multi-pass membrane protein</topology>
    </subcellularLocation>
</comment>
<evidence type="ECO:0000256" key="4">
    <source>
        <dbReference type="ARBA" id="ARBA00022496"/>
    </source>
</evidence>
<dbReference type="PANTHER" id="PTHR32552">
    <property type="entry name" value="FERRICHROME IRON RECEPTOR-RELATED"/>
    <property type="match status" value="1"/>
</dbReference>
<keyword evidence="3 11" id="KW-1134">Transmembrane beta strand</keyword>
<evidence type="ECO:0000256" key="6">
    <source>
        <dbReference type="ARBA" id="ARBA00023004"/>
    </source>
</evidence>
<dbReference type="InterPro" id="IPR039426">
    <property type="entry name" value="TonB-dep_rcpt-like"/>
</dbReference>
<evidence type="ECO:0000256" key="8">
    <source>
        <dbReference type="ARBA" id="ARBA00023077"/>
    </source>
</evidence>
<dbReference type="Proteomes" id="UP001069090">
    <property type="component" value="Unassembled WGS sequence"/>
</dbReference>
<keyword evidence="6" id="KW-0408">Iron</keyword>
<keyword evidence="4" id="KW-0410">Iron transport</keyword>